<dbReference type="Gene3D" id="1.10.10.10">
    <property type="entry name" value="Winged helix-like DNA-binding domain superfamily/Winged helix DNA-binding domain"/>
    <property type="match status" value="1"/>
</dbReference>
<gene>
    <name evidence="2" type="ORF">J2X21_002047</name>
</gene>
<dbReference type="InterPro" id="IPR036388">
    <property type="entry name" value="WH-like_DNA-bd_sf"/>
</dbReference>
<keyword evidence="3" id="KW-1185">Reference proteome</keyword>
<dbReference type="RefSeq" id="WP_310328022.1">
    <property type="nucleotide sequence ID" value="NZ_JAVDXV010000003.1"/>
</dbReference>
<reference evidence="2 3" key="1">
    <citation type="submission" date="2023-07" db="EMBL/GenBank/DDBJ databases">
        <title>Sorghum-associated microbial communities from plants grown in Nebraska, USA.</title>
        <authorList>
            <person name="Schachtman D."/>
        </authorList>
    </citation>
    <scope>NUCLEOTIDE SEQUENCE [LARGE SCALE GENOMIC DNA]</scope>
    <source>
        <strain evidence="2 3">BE316</strain>
    </source>
</reference>
<dbReference type="PROSITE" id="PS51071">
    <property type="entry name" value="HTH_RPIR"/>
    <property type="match status" value="1"/>
</dbReference>
<dbReference type="InterPro" id="IPR000281">
    <property type="entry name" value="HTH_RpiR"/>
</dbReference>
<dbReference type="Proteomes" id="UP001180825">
    <property type="component" value="Unassembled WGS sequence"/>
</dbReference>
<dbReference type="InterPro" id="IPR047640">
    <property type="entry name" value="RpiR-like"/>
</dbReference>
<dbReference type="SUPFAM" id="SSF46689">
    <property type="entry name" value="Homeodomain-like"/>
    <property type="match status" value="1"/>
</dbReference>
<organism evidence="2 3">
    <name type="scientific">Roseateles asaccharophilus</name>
    <dbReference type="NCBI Taxonomy" id="582607"/>
    <lineage>
        <taxon>Bacteria</taxon>
        <taxon>Pseudomonadati</taxon>
        <taxon>Pseudomonadota</taxon>
        <taxon>Betaproteobacteria</taxon>
        <taxon>Burkholderiales</taxon>
        <taxon>Sphaerotilaceae</taxon>
        <taxon>Roseateles</taxon>
    </lineage>
</organism>
<evidence type="ECO:0000313" key="2">
    <source>
        <dbReference type="EMBL" id="MDR7332914.1"/>
    </source>
</evidence>
<protein>
    <recommendedName>
        <fullName evidence="1">HTH rpiR-type domain-containing protein</fullName>
    </recommendedName>
</protein>
<dbReference type="PANTHER" id="PTHR30514">
    <property type="entry name" value="GLUCOKINASE"/>
    <property type="match status" value="1"/>
</dbReference>
<evidence type="ECO:0000313" key="3">
    <source>
        <dbReference type="Proteomes" id="UP001180825"/>
    </source>
</evidence>
<sequence length="213" mass="22341">MSTLCAQIRAARLTRTERRVADVVLANPAAALRTATARLAEAAQVSQPQVIRFCRALGFDGVSSFKHALAASLGGVATDPGHPLLTRSLQALAHVDPHRLADAARLLARAPRIDVWTDVDRAPLQDLALGMLWRLGLPARPAQPAARAPVSLALGASAPWGAATTVLITEQPQPRAAALQLVTGNECAAAPTLLATLMLQLLLAEIAQDQCAI</sequence>
<proteinExistence type="predicted"/>
<evidence type="ECO:0000259" key="1">
    <source>
        <dbReference type="PROSITE" id="PS51071"/>
    </source>
</evidence>
<accession>A0ABU2A6T3</accession>
<feature type="domain" description="HTH rpiR-type" evidence="1">
    <location>
        <begin position="1"/>
        <end position="76"/>
    </location>
</feature>
<dbReference type="Pfam" id="PF01418">
    <property type="entry name" value="HTH_6"/>
    <property type="match status" value="1"/>
</dbReference>
<dbReference type="PANTHER" id="PTHR30514:SF1">
    <property type="entry name" value="HTH-TYPE TRANSCRIPTIONAL REGULATOR HEXR-RELATED"/>
    <property type="match status" value="1"/>
</dbReference>
<name>A0ABU2A6T3_9BURK</name>
<dbReference type="InterPro" id="IPR009057">
    <property type="entry name" value="Homeodomain-like_sf"/>
</dbReference>
<dbReference type="EMBL" id="JAVDXV010000003">
    <property type="protein sequence ID" value="MDR7332914.1"/>
    <property type="molecule type" value="Genomic_DNA"/>
</dbReference>
<comment type="caution">
    <text evidence="2">The sequence shown here is derived from an EMBL/GenBank/DDBJ whole genome shotgun (WGS) entry which is preliminary data.</text>
</comment>